<dbReference type="SUPFAM" id="SSF56672">
    <property type="entry name" value="DNA/RNA polymerases"/>
    <property type="match status" value="1"/>
</dbReference>
<keyword evidence="5" id="KW-0378">Hydrolase</keyword>
<comment type="caution">
    <text evidence="9">The sequence shown here is derived from an EMBL/GenBank/DDBJ whole genome shotgun (WGS) entry which is preliminary data.</text>
</comment>
<keyword evidence="2" id="KW-0548">Nucleotidyltransferase</keyword>
<feature type="domain" description="Reverse transcriptase RNase H-like" evidence="7">
    <location>
        <begin position="218"/>
        <end position="314"/>
    </location>
</feature>
<reference evidence="9" key="1">
    <citation type="submission" date="2022-12" db="EMBL/GenBank/DDBJ databases">
        <title>Draft genome assemblies for two species of Escallonia (Escalloniales).</title>
        <authorList>
            <person name="Chanderbali A."/>
            <person name="Dervinis C."/>
            <person name="Anghel I."/>
            <person name="Soltis D."/>
            <person name="Soltis P."/>
            <person name="Zapata F."/>
        </authorList>
    </citation>
    <scope>NUCLEOTIDE SEQUENCE</scope>
    <source>
        <strain evidence="9">UCBG64.0493</strain>
        <tissue evidence="9">Leaf</tissue>
    </source>
</reference>
<evidence type="ECO:0000256" key="1">
    <source>
        <dbReference type="ARBA" id="ARBA00022679"/>
    </source>
</evidence>
<sequence length="534" mass="62432">MGVPPKYFFYDAFKKMNIPINRLRKKDTPYMDSLIIRSQSKVHPLMQANLMLDFVVVKVPSTYNVILGLQALNQLQAVASTYHLKMKFPMEHGIGEVKRDQTVARQCYVTLCRSKNKEALIIEDLWEHTKMQRGESMEDLVSIEVYPREDDKTFWIGSNLKDDTKLKVKNLLRTYVDIFAWTAADMHGIDPEKSFKELKTYLRSHPLFSKPLQGEDLFLYLSFIEVAISVVLVIEDNRLQRPIFYVSKVLQDVEVRYLKIDKIALALVILARHLRPYFQSHTIVVLTDQPLRKVLLSPEASGRLMNWSVELEEFNIQYKSRTTIKARALTSNNEAEYEALFAGIRLAYALKADTSSRLESAKVTEVWRSVYIEFLKHRSISSQAKIGVVDQEPCWMDTIIKYLFIRELPSGRHEARNLRVKAARYALVEGVLYKKSFSFSYLRCLRPLESLYALEEVHEGICGQHIRGRTLAQKILRQGYYWPAMQKDAIRFTRKCDECQKFAPVPQLFLRFLLPYVEWIYWAYFHWHLVNDGL</sequence>
<keyword evidence="4" id="KW-0255">Endonuclease</keyword>
<dbReference type="GO" id="GO:0004519">
    <property type="term" value="F:endonuclease activity"/>
    <property type="evidence" value="ECO:0007669"/>
    <property type="project" value="UniProtKB-KW"/>
</dbReference>
<evidence type="ECO:0000259" key="7">
    <source>
        <dbReference type="Pfam" id="PF17917"/>
    </source>
</evidence>
<organism evidence="9 10">
    <name type="scientific">Escallonia herrerae</name>
    <dbReference type="NCBI Taxonomy" id="1293975"/>
    <lineage>
        <taxon>Eukaryota</taxon>
        <taxon>Viridiplantae</taxon>
        <taxon>Streptophyta</taxon>
        <taxon>Embryophyta</taxon>
        <taxon>Tracheophyta</taxon>
        <taxon>Spermatophyta</taxon>
        <taxon>Magnoliopsida</taxon>
        <taxon>eudicotyledons</taxon>
        <taxon>Gunneridae</taxon>
        <taxon>Pentapetalae</taxon>
        <taxon>asterids</taxon>
        <taxon>campanulids</taxon>
        <taxon>Escalloniales</taxon>
        <taxon>Escalloniaceae</taxon>
        <taxon>Escallonia</taxon>
    </lineage>
</organism>
<evidence type="ECO:0000256" key="5">
    <source>
        <dbReference type="ARBA" id="ARBA00022801"/>
    </source>
</evidence>
<dbReference type="InterPro" id="IPR041588">
    <property type="entry name" value="Integrase_H2C2"/>
</dbReference>
<dbReference type="PANTHER" id="PTHR48475">
    <property type="entry name" value="RIBONUCLEASE H"/>
    <property type="match status" value="1"/>
</dbReference>
<dbReference type="Pfam" id="PF17921">
    <property type="entry name" value="Integrase_H2C2"/>
    <property type="match status" value="1"/>
</dbReference>
<evidence type="ECO:0000313" key="10">
    <source>
        <dbReference type="Proteomes" id="UP001188597"/>
    </source>
</evidence>
<keyword evidence="1" id="KW-0808">Transferase</keyword>
<evidence type="ECO:0000256" key="3">
    <source>
        <dbReference type="ARBA" id="ARBA00022722"/>
    </source>
</evidence>
<gene>
    <name evidence="9" type="ORF">RJ639_023236</name>
</gene>
<keyword evidence="10" id="KW-1185">Reference proteome</keyword>
<keyword evidence="6" id="KW-0695">RNA-directed DNA polymerase</keyword>
<dbReference type="Gene3D" id="1.10.340.70">
    <property type="match status" value="1"/>
</dbReference>
<evidence type="ECO:0000259" key="8">
    <source>
        <dbReference type="Pfam" id="PF17921"/>
    </source>
</evidence>
<feature type="domain" description="Integrase zinc-binding" evidence="8">
    <location>
        <begin position="454"/>
        <end position="503"/>
    </location>
</feature>
<protein>
    <submittedName>
        <fullName evidence="9">Uncharacterized protein</fullName>
    </submittedName>
</protein>
<evidence type="ECO:0000256" key="2">
    <source>
        <dbReference type="ARBA" id="ARBA00022695"/>
    </source>
</evidence>
<dbReference type="Pfam" id="PF17917">
    <property type="entry name" value="RT_RNaseH"/>
    <property type="match status" value="1"/>
</dbReference>
<dbReference type="GO" id="GO:0016787">
    <property type="term" value="F:hydrolase activity"/>
    <property type="evidence" value="ECO:0007669"/>
    <property type="project" value="UniProtKB-KW"/>
</dbReference>
<dbReference type="InterPro" id="IPR043502">
    <property type="entry name" value="DNA/RNA_pol_sf"/>
</dbReference>
<evidence type="ECO:0000256" key="6">
    <source>
        <dbReference type="ARBA" id="ARBA00022918"/>
    </source>
</evidence>
<dbReference type="InterPro" id="IPR041373">
    <property type="entry name" value="RT_RNaseH"/>
</dbReference>
<keyword evidence="3" id="KW-0540">Nuclease</keyword>
<evidence type="ECO:0000256" key="4">
    <source>
        <dbReference type="ARBA" id="ARBA00022759"/>
    </source>
</evidence>
<evidence type="ECO:0000313" key="9">
    <source>
        <dbReference type="EMBL" id="KAK2999537.1"/>
    </source>
</evidence>
<name>A0AA89AEP2_9ASTE</name>
<accession>A0AA89AEP2</accession>
<dbReference type="GO" id="GO:0003964">
    <property type="term" value="F:RNA-directed DNA polymerase activity"/>
    <property type="evidence" value="ECO:0007669"/>
    <property type="project" value="UniProtKB-KW"/>
</dbReference>
<dbReference type="PANTHER" id="PTHR48475:SF2">
    <property type="entry name" value="RIBONUCLEASE H"/>
    <property type="match status" value="1"/>
</dbReference>
<dbReference type="Proteomes" id="UP001188597">
    <property type="component" value="Unassembled WGS sequence"/>
</dbReference>
<proteinExistence type="predicted"/>
<dbReference type="EMBL" id="JAVXUP010003251">
    <property type="protein sequence ID" value="KAK2999537.1"/>
    <property type="molecule type" value="Genomic_DNA"/>
</dbReference>
<dbReference type="AlphaFoldDB" id="A0AA89AEP2"/>